<gene>
    <name evidence="3" type="ORF">CPY51_07235</name>
</gene>
<sequence length="154" mass="15491">MTLACLSFLIGMIAGMRPLTAAAAVSWAAFFGRIDVTDGWLAFLAYPLTPWIISVLAVAEIAGDKLTSSPSRKVAVQFVTRLATGALPGAAGGAASGWALGGAMLGVTGSVVGTYGGVAARGWLENVFGSDFPGAVLEDFVAVAGASLIVWAVA</sequence>
<dbReference type="RefSeq" id="WP_111159621.1">
    <property type="nucleotide sequence ID" value="NZ_PCDP01000020.1"/>
</dbReference>
<protein>
    <submittedName>
        <fullName evidence="3">DUF4126 domain-containing protein</fullName>
    </submittedName>
</protein>
<dbReference type="OrthoDB" id="9812409at2"/>
<evidence type="ECO:0000256" key="2">
    <source>
        <dbReference type="SAM" id="SignalP"/>
    </source>
</evidence>
<evidence type="ECO:0000313" key="3">
    <source>
        <dbReference type="EMBL" id="PZM15391.1"/>
    </source>
</evidence>
<feature type="transmembrane region" description="Helical" evidence="1">
    <location>
        <begin position="39"/>
        <end position="63"/>
    </location>
</feature>
<organism evidence="3 4">
    <name type="scientific">Rhizobium tubonense</name>
    <dbReference type="NCBI Taxonomy" id="484088"/>
    <lineage>
        <taxon>Bacteria</taxon>
        <taxon>Pseudomonadati</taxon>
        <taxon>Pseudomonadota</taxon>
        <taxon>Alphaproteobacteria</taxon>
        <taxon>Hyphomicrobiales</taxon>
        <taxon>Rhizobiaceae</taxon>
        <taxon>Rhizobium/Agrobacterium group</taxon>
        <taxon>Rhizobium</taxon>
    </lineage>
</organism>
<keyword evidence="1" id="KW-1133">Transmembrane helix</keyword>
<evidence type="ECO:0000256" key="1">
    <source>
        <dbReference type="SAM" id="Phobius"/>
    </source>
</evidence>
<keyword evidence="2" id="KW-0732">Signal</keyword>
<comment type="caution">
    <text evidence="3">The sequence shown here is derived from an EMBL/GenBank/DDBJ whole genome shotgun (WGS) entry which is preliminary data.</text>
</comment>
<keyword evidence="4" id="KW-1185">Reference proteome</keyword>
<accession>A0A2W4CUR2</accession>
<dbReference type="Proteomes" id="UP000248925">
    <property type="component" value="Unassembled WGS sequence"/>
</dbReference>
<dbReference type="AlphaFoldDB" id="A0A2W4CUR2"/>
<dbReference type="EMBL" id="PCDP01000020">
    <property type="protein sequence ID" value="PZM15391.1"/>
    <property type="molecule type" value="Genomic_DNA"/>
</dbReference>
<feature type="signal peptide" evidence="2">
    <location>
        <begin position="1"/>
        <end position="21"/>
    </location>
</feature>
<reference evidence="3 4" key="1">
    <citation type="journal article" date="2018" name="Sci. Rep.">
        <title>Rhizobium tumorigenes sp. nov., a novel plant tumorigenic bacterium isolated from cane gall tumors on thornless blackberry.</title>
        <authorList>
            <person name="Kuzmanovi N."/>
            <person name="Smalla K."/>
            <person name="Gronow S."/>
            <person name="PuBawska J."/>
        </authorList>
    </citation>
    <scope>NUCLEOTIDE SEQUENCE [LARGE SCALE GENOMIC DNA]</scope>
    <source>
        <strain evidence="3 4">CCBAU 85046</strain>
    </source>
</reference>
<keyword evidence="1" id="KW-0812">Transmembrane</keyword>
<keyword evidence="1" id="KW-0472">Membrane</keyword>
<feature type="chain" id="PRO_5015935052" evidence="2">
    <location>
        <begin position="22"/>
        <end position="154"/>
    </location>
</feature>
<proteinExistence type="predicted"/>
<evidence type="ECO:0000313" key="4">
    <source>
        <dbReference type="Proteomes" id="UP000248925"/>
    </source>
</evidence>
<name>A0A2W4CUR2_9HYPH</name>